<evidence type="ECO:0000256" key="4">
    <source>
        <dbReference type="ARBA" id="ARBA00022759"/>
    </source>
</evidence>
<keyword evidence="5" id="KW-0378">Hydrolase</keyword>
<keyword evidence="4" id="KW-0255">Endonuclease</keyword>
<proteinExistence type="predicted"/>
<dbReference type="RefSeq" id="WP_130431339.1">
    <property type="nucleotide sequence ID" value="NZ_SHKP01000005.1"/>
</dbReference>
<name>A0A4Q7VWD4_9BURK</name>
<evidence type="ECO:0000256" key="3">
    <source>
        <dbReference type="ARBA" id="ARBA00022722"/>
    </source>
</evidence>
<dbReference type="AlphaFoldDB" id="A0A4Q7VWD4"/>
<dbReference type="Pfam" id="PF00825">
    <property type="entry name" value="Ribonuclease_P"/>
    <property type="match status" value="1"/>
</dbReference>
<dbReference type="Proteomes" id="UP000293671">
    <property type="component" value="Unassembled WGS sequence"/>
</dbReference>
<dbReference type="Gene3D" id="3.30.230.10">
    <property type="match status" value="1"/>
</dbReference>
<evidence type="ECO:0000313" key="7">
    <source>
        <dbReference type="EMBL" id="RZU00913.1"/>
    </source>
</evidence>
<dbReference type="InterPro" id="IPR014721">
    <property type="entry name" value="Ribsml_uS5_D2-typ_fold_subgr"/>
</dbReference>
<keyword evidence="2" id="KW-0819">tRNA processing</keyword>
<evidence type="ECO:0000313" key="8">
    <source>
        <dbReference type="Proteomes" id="UP000293671"/>
    </source>
</evidence>
<dbReference type="PROSITE" id="PS00648">
    <property type="entry name" value="RIBONUCLEASE_P"/>
    <property type="match status" value="1"/>
</dbReference>
<accession>A0A4Q7VWD4</accession>
<dbReference type="InterPro" id="IPR020539">
    <property type="entry name" value="RNase_P_CS"/>
</dbReference>
<dbReference type="InterPro" id="IPR020568">
    <property type="entry name" value="Ribosomal_Su5_D2-typ_SF"/>
</dbReference>
<organism evidence="7 8">
    <name type="scientific">Rivibacter subsaxonicus</name>
    <dbReference type="NCBI Taxonomy" id="457575"/>
    <lineage>
        <taxon>Bacteria</taxon>
        <taxon>Pseudomonadati</taxon>
        <taxon>Pseudomonadota</taxon>
        <taxon>Betaproteobacteria</taxon>
        <taxon>Burkholderiales</taxon>
        <taxon>Rivibacter</taxon>
    </lineage>
</organism>
<comment type="caution">
    <text evidence="7">The sequence shown here is derived from an EMBL/GenBank/DDBJ whole genome shotgun (WGS) entry which is preliminary data.</text>
</comment>
<evidence type="ECO:0000256" key="1">
    <source>
        <dbReference type="ARBA" id="ARBA00002663"/>
    </source>
</evidence>
<keyword evidence="6" id="KW-0694">RNA-binding</keyword>
<gene>
    <name evidence="7" type="ORF">EV670_1626</name>
</gene>
<protein>
    <submittedName>
        <fullName evidence="7">Ribonuclease P protein component</fullName>
    </submittedName>
</protein>
<keyword evidence="3" id="KW-0540">Nuclease</keyword>
<reference evidence="7 8" key="1">
    <citation type="submission" date="2019-02" db="EMBL/GenBank/DDBJ databases">
        <title>Genomic Encyclopedia of Type Strains, Phase IV (KMG-IV): sequencing the most valuable type-strain genomes for metagenomic binning, comparative biology and taxonomic classification.</title>
        <authorList>
            <person name="Goeker M."/>
        </authorList>
    </citation>
    <scope>NUCLEOTIDE SEQUENCE [LARGE SCALE GENOMIC DNA]</scope>
    <source>
        <strain evidence="7 8">DSM 19570</strain>
    </source>
</reference>
<dbReference type="GO" id="GO:0000049">
    <property type="term" value="F:tRNA binding"/>
    <property type="evidence" value="ECO:0007669"/>
    <property type="project" value="InterPro"/>
</dbReference>
<evidence type="ECO:0000256" key="2">
    <source>
        <dbReference type="ARBA" id="ARBA00022694"/>
    </source>
</evidence>
<sequence length="138" mass="14858">MSALPARRWIALGDPSAFAAALSSRPVARTEHFVLHHAQLSTSTVSADAKPVEDTLQVGLVVPKRHARRAVTRNLIKRQARSAFDARAAALAAGNWVLRLRAPFDPKHFVSARSPALRASVRDEVGRLFAALPGGPRG</sequence>
<dbReference type="SUPFAM" id="SSF54211">
    <property type="entry name" value="Ribosomal protein S5 domain 2-like"/>
    <property type="match status" value="1"/>
</dbReference>
<comment type="function">
    <text evidence="1">RNaseP catalyzes the removal of the 5'-leader sequence from pre-tRNA to produce the mature 5'-terminus. It can also cleave other RNA substrates such as 4.5S RNA. The protein component plays an auxiliary but essential role in vivo by binding to the 5'-leader sequence and broadening the substrate specificity of the ribozyme.</text>
</comment>
<dbReference type="InterPro" id="IPR000100">
    <property type="entry name" value="RNase_P"/>
</dbReference>
<dbReference type="GO" id="GO:0008033">
    <property type="term" value="P:tRNA processing"/>
    <property type="evidence" value="ECO:0007669"/>
    <property type="project" value="UniProtKB-KW"/>
</dbReference>
<keyword evidence="8" id="KW-1185">Reference proteome</keyword>
<dbReference type="OrthoDB" id="398329at2"/>
<evidence type="ECO:0000256" key="5">
    <source>
        <dbReference type="ARBA" id="ARBA00022801"/>
    </source>
</evidence>
<dbReference type="EMBL" id="SHKP01000005">
    <property type="protein sequence ID" value="RZU00913.1"/>
    <property type="molecule type" value="Genomic_DNA"/>
</dbReference>
<dbReference type="GO" id="GO:0004526">
    <property type="term" value="F:ribonuclease P activity"/>
    <property type="evidence" value="ECO:0007669"/>
    <property type="project" value="InterPro"/>
</dbReference>
<evidence type="ECO:0000256" key="6">
    <source>
        <dbReference type="ARBA" id="ARBA00022884"/>
    </source>
</evidence>